<evidence type="ECO:0000256" key="9">
    <source>
        <dbReference type="SAM" id="MobiDB-lite"/>
    </source>
</evidence>
<dbReference type="GO" id="GO:0016688">
    <property type="term" value="F:L-ascorbate peroxidase activity"/>
    <property type="evidence" value="ECO:0007669"/>
    <property type="project" value="UniProtKB-EC"/>
</dbReference>
<dbReference type="InterPro" id="IPR050131">
    <property type="entry name" value="Peptidase_S8_subtilisin-like"/>
</dbReference>
<dbReference type="PROSITE" id="PS00137">
    <property type="entry name" value="SUBTILASE_HIS"/>
    <property type="match status" value="1"/>
</dbReference>
<dbReference type="InterPro" id="IPR010255">
    <property type="entry name" value="Haem_peroxidase_sf"/>
</dbReference>
<dbReference type="PROSITE" id="PS00435">
    <property type="entry name" value="PEROXIDASE_1"/>
    <property type="match status" value="1"/>
</dbReference>
<keyword evidence="10" id="KW-0732">Signal</keyword>
<dbReference type="PROSITE" id="PS50873">
    <property type="entry name" value="PEROXIDASE_4"/>
    <property type="match status" value="1"/>
</dbReference>
<protein>
    <recommendedName>
        <fullName evidence="4">L-ascorbate peroxidase</fullName>
        <ecNumber evidence="4">1.11.1.11</ecNumber>
    </recommendedName>
</protein>
<dbReference type="InterPro" id="IPR002016">
    <property type="entry name" value="Haem_peroxidase"/>
</dbReference>
<evidence type="ECO:0000256" key="10">
    <source>
        <dbReference type="SAM" id="SignalP"/>
    </source>
</evidence>
<dbReference type="GO" id="GO:0006508">
    <property type="term" value="P:proteolysis"/>
    <property type="evidence" value="ECO:0007669"/>
    <property type="project" value="UniProtKB-KW"/>
</dbReference>
<evidence type="ECO:0000256" key="4">
    <source>
        <dbReference type="ARBA" id="ARBA00012940"/>
    </source>
</evidence>
<dbReference type="GO" id="GO:0004252">
    <property type="term" value="F:serine-type endopeptidase activity"/>
    <property type="evidence" value="ECO:0007669"/>
    <property type="project" value="UniProtKB-UniRule"/>
</dbReference>
<dbReference type="GO" id="GO:0005615">
    <property type="term" value="C:extracellular space"/>
    <property type="evidence" value="ECO:0007669"/>
    <property type="project" value="TreeGrafter"/>
</dbReference>
<feature type="compositionally biased region" description="Pro residues" evidence="9">
    <location>
        <begin position="413"/>
        <end position="436"/>
    </location>
</feature>
<comment type="caution">
    <text evidence="12">The sequence shown here is derived from an EMBL/GenBank/DDBJ whole genome shotgun (WGS) entry which is preliminary data.</text>
</comment>
<keyword evidence="13" id="KW-1185">Reference proteome</keyword>
<dbReference type="Pfam" id="PF00082">
    <property type="entry name" value="Peptidase_S8"/>
    <property type="match status" value="1"/>
</dbReference>
<dbReference type="PROSITE" id="PS00138">
    <property type="entry name" value="SUBTILASE_SER"/>
    <property type="match status" value="1"/>
</dbReference>
<comment type="similarity">
    <text evidence="3 8">Belongs to the peptidase S8 family.</text>
</comment>
<feature type="chain" id="PRO_5042129467" description="L-ascorbate peroxidase" evidence="10">
    <location>
        <begin position="28"/>
        <end position="1008"/>
    </location>
</feature>
<feature type="active site" description="Charge relay system" evidence="8">
    <location>
        <position position="200"/>
    </location>
</feature>
<feature type="region of interest" description="Disordered" evidence="9">
    <location>
        <begin position="864"/>
        <end position="904"/>
    </location>
</feature>
<keyword evidence="7 8" id="KW-0720">Serine protease</keyword>
<dbReference type="InterPro" id="IPR019793">
    <property type="entry name" value="Peroxidases_heam-ligand_BS"/>
</dbReference>
<dbReference type="Gene3D" id="1.10.520.10">
    <property type="match status" value="1"/>
</dbReference>
<dbReference type="InterPro" id="IPR022398">
    <property type="entry name" value="Peptidase_S8_His-AS"/>
</dbReference>
<dbReference type="Proteomes" id="UP001190700">
    <property type="component" value="Unassembled WGS sequence"/>
</dbReference>
<dbReference type="PROSITE" id="PS51892">
    <property type="entry name" value="SUBTILASE"/>
    <property type="match status" value="1"/>
</dbReference>
<evidence type="ECO:0000256" key="8">
    <source>
        <dbReference type="PROSITE-ProRule" id="PRU01240"/>
    </source>
</evidence>
<dbReference type="GO" id="GO:0006979">
    <property type="term" value="P:response to oxidative stress"/>
    <property type="evidence" value="ECO:0007669"/>
    <property type="project" value="InterPro"/>
</dbReference>
<evidence type="ECO:0000256" key="6">
    <source>
        <dbReference type="ARBA" id="ARBA00022801"/>
    </source>
</evidence>
<dbReference type="SUPFAM" id="SSF52743">
    <property type="entry name" value="Subtilisin-like"/>
    <property type="match status" value="1"/>
</dbReference>
<feature type="signal peptide" evidence="10">
    <location>
        <begin position="1"/>
        <end position="27"/>
    </location>
</feature>
<dbReference type="InterPro" id="IPR000209">
    <property type="entry name" value="Peptidase_S8/S53_dom"/>
</dbReference>
<accession>A0AAE0LCU8</accession>
<keyword evidence="6 8" id="KW-0378">Hydrolase</keyword>
<dbReference type="InterPro" id="IPR023827">
    <property type="entry name" value="Peptidase_S8_Asp-AS"/>
</dbReference>
<keyword evidence="5 8" id="KW-0645">Protease</keyword>
<dbReference type="InterPro" id="IPR002207">
    <property type="entry name" value="Peroxidase_I"/>
</dbReference>
<sequence>MACLRSTLLQSCLAACLFLMCFRCAETRLADVYERNCAAEKAADNDPNRWIAKFRANVTDERLRSICEELEGLQSRGNPRRFKGSCRRRLSTFGALAFRSDDEEEMDSLREALGDELLFIEKDMKIQLSQESAGLWGLDRMDQLSLPLDNAFNPSGTGADVHVYVLDTGILASHSEFAGRVGVGFDFVNDDNDPNDCNGHGTHCAGTAVGTTYGVAKGATVHGVRVLGCSGAGSTSDIIAGLSWIEQTHLSQFAGTSAVASMSIGGSFSRAFNNAVAQLVGSGIPVAVAAGNEGSNACGFSPSSEPSAITVGSSTSADARSSFSNFGSCVDLFAPGSSILSASISSSTASATFSGTSMAAPAVAGAAAVYMGLNPSSTPSQVLSGLVTAAASDKLSDVGTGSPNLLAQAVFGPSPPSPPSPPPSTPFPPSPPPPPSTSFTPLRLHQVPPLPIPPRPPPPRLLRPHCRRRLCRRRGQRLVVYGGGRYSPTQAPSPPSPPPIPPLSEADILINTYKSELFQLMGRNPVDFGYPRATVVRGRFQRLDPAIALRIAFHEAATYDSATNTGGPKGGLRFRNIQSREENDGMRRAIRDMDVITDAFPALSFADLYQLAAVVAVEATKGPKIPFRLGRQDFTEAEIAPEGRLPDAEQGTKSHLETVFGRMGLSVKEIVVLSGGHTLGRAHRWVSGFSGAFTSQPGRFTNEYFQNLLDPAPRLLRLPTDRVLVDNTEMQEHVSLYAADEPRFFSDFSEAMTKFSELGVDFSAAGFPLSTLSAFPASDRSAPQTPTRLLNPAGAVILRAGASLPPNSPPSLISTSASLWSQYDELACSDRSTASQRVPALRVVAHAIGGCAVPEPEVSHRLSSTVHVTRSGAAAPRARPLPERDREDRLETLDPPARGQSGTRPALVVPAGAVREQDVGRLEMVIEELPDSTGAAVPVEKQRSSLIALTPHGTQFDFPVEVEIPFELQPGESESMLRVVWAPEEASTTRETLDCTISNGVAKVQARH</sequence>
<feature type="compositionally biased region" description="Low complexity" evidence="9">
    <location>
        <begin position="437"/>
        <end position="447"/>
    </location>
</feature>
<dbReference type="GO" id="GO:0020037">
    <property type="term" value="F:heme binding"/>
    <property type="evidence" value="ECO:0007669"/>
    <property type="project" value="InterPro"/>
</dbReference>
<feature type="active site" description="Charge relay system" evidence="8">
    <location>
        <position position="357"/>
    </location>
</feature>
<dbReference type="AlphaFoldDB" id="A0AAE0LCU8"/>
<evidence type="ECO:0000259" key="11">
    <source>
        <dbReference type="PROSITE" id="PS50873"/>
    </source>
</evidence>
<dbReference type="PRINTS" id="PR00459">
    <property type="entry name" value="ASPEROXIDASE"/>
</dbReference>
<dbReference type="SUPFAM" id="SSF48113">
    <property type="entry name" value="Heme-dependent peroxidases"/>
    <property type="match status" value="1"/>
</dbReference>
<evidence type="ECO:0000256" key="1">
    <source>
        <dbReference type="ARBA" id="ARBA00001970"/>
    </source>
</evidence>
<evidence type="ECO:0000256" key="3">
    <source>
        <dbReference type="ARBA" id="ARBA00011073"/>
    </source>
</evidence>
<dbReference type="PANTHER" id="PTHR43806:SF58">
    <property type="entry name" value="ALKALINE PROTEASE 1-RELATED"/>
    <property type="match status" value="1"/>
</dbReference>
<dbReference type="FunFam" id="3.40.50.200:FF:000014">
    <property type="entry name" value="Proteinase K"/>
    <property type="match status" value="1"/>
</dbReference>
<dbReference type="EMBL" id="LGRX02004536">
    <property type="protein sequence ID" value="KAK3280100.1"/>
    <property type="molecule type" value="Genomic_DNA"/>
</dbReference>
<comment type="similarity">
    <text evidence="2">Belongs to the peroxidase family. Ascorbate peroxidase subfamily.</text>
</comment>
<reference evidence="12 13" key="1">
    <citation type="journal article" date="2015" name="Genome Biol. Evol.">
        <title>Comparative Genomics of a Bacterivorous Green Alga Reveals Evolutionary Causalities and Consequences of Phago-Mixotrophic Mode of Nutrition.</title>
        <authorList>
            <person name="Burns J.A."/>
            <person name="Paasch A."/>
            <person name="Narechania A."/>
            <person name="Kim E."/>
        </authorList>
    </citation>
    <scope>NUCLEOTIDE SEQUENCE [LARGE SCALE GENOMIC DNA]</scope>
    <source>
        <strain evidence="12 13">PLY_AMNH</strain>
    </source>
</reference>
<organism evidence="12 13">
    <name type="scientific">Cymbomonas tetramitiformis</name>
    <dbReference type="NCBI Taxonomy" id="36881"/>
    <lineage>
        <taxon>Eukaryota</taxon>
        <taxon>Viridiplantae</taxon>
        <taxon>Chlorophyta</taxon>
        <taxon>Pyramimonadophyceae</taxon>
        <taxon>Pyramimonadales</taxon>
        <taxon>Pyramimonadaceae</taxon>
        <taxon>Cymbomonas</taxon>
    </lineage>
</organism>
<feature type="compositionally biased region" description="Pro residues" evidence="9">
    <location>
        <begin position="448"/>
        <end position="461"/>
    </location>
</feature>
<dbReference type="Gene3D" id="3.40.50.200">
    <property type="entry name" value="Peptidase S8/S53 domain"/>
    <property type="match status" value="1"/>
</dbReference>
<evidence type="ECO:0000256" key="5">
    <source>
        <dbReference type="ARBA" id="ARBA00022670"/>
    </source>
</evidence>
<dbReference type="Gene3D" id="1.10.420.10">
    <property type="entry name" value="Peroxidase, domain 2"/>
    <property type="match status" value="1"/>
</dbReference>
<dbReference type="PROSITE" id="PS00136">
    <property type="entry name" value="SUBTILASE_ASP"/>
    <property type="match status" value="1"/>
</dbReference>
<dbReference type="PRINTS" id="PR00458">
    <property type="entry name" value="PEROXIDASE"/>
</dbReference>
<dbReference type="PANTHER" id="PTHR43806">
    <property type="entry name" value="PEPTIDASE S8"/>
    <property type="match status" value="1"/>
</dbReference>
<dbReference type="InterPro" id="IPR023828">
    <property type="entry name" value="Peptidase_S8_Ser-AS"/>
</dbReference>
<evidence type="ECO:0000313" key="12">
    <source>
        <dbReference type="EMBL" id="KAK3280100.1"/>
    </source>
</evidence>
<dbReference type="InterPro" id="IPR034193">
    <property type="entry name" value="PCSK9_ProteinaseK-like"/>
</dbReference>
<feature type="active site" description="Charge relay system" evidence="8">
    <location>
        <position position="167"/>
    </location>
</feature>
<dbReference type="CDD" id="cd04077">
    <property type="entry name" value="Peptidases_S8_PCSK9_ProteinaseK_like"/>
    <property type="match status" value="1"/>
</dbReference>
<evidence type="ECO:0000256" key="7">
    <source>
        <dbReference type="ARBA" id="ARBA00022825"/>
    </source>
</evidence>
<name>A0AAE0LCU8_9CHLO</name>
<dbReference type="Pfam" id="PF00141">
    <property type="entry name" value="peroxidase"/>
    <property type="match status" value="1"/>
</dbReference>
<feature type="domain" description="Plant heme peroxidase family profile" evidence="11">
    <location>
        <begin position="544"/>
        <end position="766"/>
    </location>
</feature>
<evidence type="ECO:0000256" key="2">
    <source>
        <dbReference type="ARBA" id="ARBA00006873"/>
    </source>
</evidence>
<evidence type="ECO:0000313" key="13">
    <source>
        <dbReference type="Proteomes" id="UP001190700"/>
    </source>
</evidence>
<feature type="compositionally biased region" description="Basic and acidic residues" evidence="9">
    <location>
        <begin position="880"/>
        <end position="892"/>
    </location>
</feature>
<dbReference type="EC" id="1.11.1.11" evidence="4"/>
<gene>
    <name evidence="12" type="ORF">CYMTET_12047</name>
</gene>
<dbReference type="InterPro" id="IPR036852">
    <property type="entry name" value="Peptidase_S8/S53_dom_sf"/>
</dbReference>
<comment type="cofactor">
    <cofactor evidence="1">
        <name>heme b</name>
        <dbReference type="ChEBI" id="CHEBI:60344"/>
    </cofactor>
</comment>
<proteinExistence type="inferred from homology"/>
<feature type="region of interest" description="Disordered" evidence="9">
    <location>
        <begin position="399"/>
        <end position="465"/>
    </location>
</feature>